<keyword evidence="9" id="KW-0028">Amino-acid biosynthesis</keyword>
<dbReference type="EC" id="2.6.1.9" evidence="9"/>
<name>A0ABX2T4P8_9PROT</name>
<dbReference type="CDD" id="cd00609">
    <property type="entry name" value="AAT_like"/>
    <property type="match status" value="1"/>
</dbReference>
<comment type="catalytic activity">
    <reaction evidence="8 9">
        <text>L-histidinol phosphate + 2-oxoglutarate = 3-(imidazol-4-yl)-2-oxopropyl phosphate + L-glutamate</text>
        <dbReference type="Rhea" id="RHEA:23744"/>
        <dbReference type="ChEBI" id="CHEBI:16810"/>
        <dbReference type="ChEBI" id="CHEBI:29985"/>
        <dbReference type="ChEBI" id="CHEBI:57766"/>
        <dbReference type="ChEBI" id="CHEBI:57980"/>
        <dbReference type="EC" id="2.6.1.9"/>
    </reaction>
</comment>
<evidence type="ECO:0000256" key="5">
    <source>
        <dbReference type="ARBA" id="ARBA00022576"/>
    </source>
</evidence>
<dbReference type="InterPro" id="IPR050106">
    <property type="entry name" value="HistidinolP_aminotransfase"/>
</dbReference>
<dbReference type="RefSeq" id="WP_180281063.1">
    <property type="nucleotide sequence ID" value="NZ_JABFDB010000002.1"/>
</dbReference>
<evidence type="ECO:0000256" key="8">
    <source>
        <dbReference type="ARBA" id="ARBA00047481"/>
    </source>
</evidence>
<keyword evidence="12" id="KW-1185">Reference proteome</keyword>
<gene>
    <name evidence="9" type="primary">hisC</name>
    <name evidence="11" type="ORF">HND93_06240</name>
</gene>
<dbReference type="Proteomes" id="UP000584642">
    <property type="component" value="Unassembled WGS sequence"/>
</dbReference>
<reference evidence="11 12" key="1">
    <citation type="submission" date="2020-05" db="EMBL/GenBank/DDBJ databases">
        <title>Azospirillum oleiclasticum sp. nov, a nitrogen-fixing and heavy crude oil-emulsifying bacterium isolated from the crude oil of Yumen Oilfield.</title>
        <authorList>
            <person name="Wu D."/>
            <person name="Cai M."/>
            <person name="Zhang X."/>
        </authorList>
    </citation>
    <scope>NUCLEOTIDE SEQUENCE [LARGE SCALE GENOMIC DNA]</scope>
    <source>
        <strain evidence="11 12">ROY-1-1-2</strain>
    </source>
</reference>
<dbReference type="SUPFAM" id="SSF53383">
    <property type="entry name" value="PLP-dependent transferases"/>
    <property type="match status" value="1"/>
</dbReference>
<dbReference type="Pfam" id="PF00155">
    <property type="entry name" value="Aminotran_1_2"/>
    <property type="match status" value="1"/>
</dbReference>
<dbReference type="NCBIfam" id="TIGR01141">
    <property type="entry name" value="hisC"/>
    <property type="match status" value="1"/>
</dbReference>
<dbReference type="EMBL" id="JABFDB010000002">
    <property type="protein sequence ID" value="NYZ19305.1"/>
    <property type="molecule type" value="Genomic_DNA"/>
</dbReference>
<dbReference type="InterPro" id="IPR004839">
    <property type="entry name" value="Aminotransferase_I/II_large"/>
</dbReference>
<evidence type="ECO:0000256" key="7">
    <source>
        <dbReference type="ARBA" id="ARBA00022898"/>
    </source>
</evidence>
<dbReference type="InterPro" id="IPR015424">
    <property type="entry name" value="PyrdxlP-dep_Trfase"/>
</dbReference>
<keyword evidence="9" id="KW-0368">Histidine biosynthesis</keyword>
<evidence type="ECO:0000313" key="11">
    <source>
        <dbReference type="EMBL" id="NYZ19305.1"/>
    </source>
</evidence>
<dbReference type="InterPro" id="IPR015422">
    <property type="entry name" value="PyrdxlP-dep_Trfase_small"/>
</dbReference>
<dbReference type="Gene3D" id="3.40.640.10">
    <property type="entry name" value="Type I PLP-dependent aspartate aminotransferase-like (Major domain)"/>
    <property type="match status" value="1"/>
</dbReference>
<comment type="pathway">
    <text evidence="2 9">Amino-acid biosynthesis; L-histidine biosynthesis; L-histidine from 5-phospho-alpha-D-ribose 1-diphosphate: step 7/9.</text>
</comment>
<keyword evidence="6 9" id="KW-0808">Transferase</keyword>
<comment type="cofactor">
    <cofactor evidence="1 9">
        <name>pyridoxal 5'-phosphate</name>
        <dbReference type="ChEBI" id="CHEBI:597326"/>
    </cofactor>
</comment>
<keyword evidence="5 9" id="KW-0032">Aminotransferase</keyword>
<keyword evidence="7 9" id="KW-0663">Pyridoxal phosphate</keyword>
<accession>A0ABX2T4P8</accession>
<dbReference type="HAMAP" id="MF_01023">
    <property type="entry name" value="HisC_aminotrans_2"/>
    <property type="match status" value="1"/>
</dbReference>
<proteinExistence type="inferred from homology"/>
<dbReference type="Gene3D" id="3.90.1150.10">
    <property type="entry name" value="Aspartate Aminotransferase, domain 1"/>
    <property type="match status" value="1"/>
</dbReference>
<evidence type="ECO:0000313" key="12">
    <source>
        <dbReference type="Proteomes" id="UP000584642"/>
    </source>
</evidence>
<evidence type="ECO:0000256" key="4">
    <source>
        <dbReference type="ARBA" id="ARBA00011738"/>
    </source>
</evidence>
<evidence type="ECO:0000256" key="9">
    <source>
        <dbReference type="HAMAP-Rule" id="MF_01023"/>
    </source>
</evidence>
<dbReference type="GO" id="GO:0004400">
    <property type="term" value="F:histidinol-phosphate transaminase activity"/>
    <property type="evidence" value="ECO:0007669"/>
    <property type="project" value="UniProtKB-EC"/>
</dbReference>
<evidence type="ECO:0000256" key="6">
    <source>
        <dbReference type="ARBA" id="ARBA00022679"/>
    </source>
</evidence>
<comment type="similarity">
    <text evidence="3 9">Belongs to the class-II pyridoxal-phosphate-dependent aminotransferase family. Histidinol-phosphate aminotransferase subfamily.</text>
</comment>
<dbReference type="InterPro" id="IPR005861">
    <property type="entry name" value="HisP_aminotrans"/>
</dbReference>
<evidence type="ECO:0000256" key="2">
    <source>
        <dbReference type="ARBA" id="ARBA00005011"/>
    </source>
</evidence>
<comment type="caution">
    <text evidence="11">The sequence shown here is derived from an EMBL/GenBank/DDBJ whole genome shotgun (WGS) entry which is preliminary data.</text>
</comment>
<dbReference type="PANTHER" id="PTHR43643:SF3">
    <property type="entry name" value="HISTIDINOL-PHOSPHATE AMINOTRANSFERASE"/>
    <property type="match status" value="1"/>
</dbReference>
<dbReference type="PANTHER" id="PTHR43643">
    <property type="entry name" value="HISTIDINOL-PHOSPHATE AMINOTRANSFERASE 2"/>
    <property type="match status" value="1"/>
</dbReference>
<feature type="modified residue" description="N6-(pyridoxal phosphate)lysine" evidence="9">
    <location>
        <position position="219"/>
    </location>
</feature>
<organism evidence="11 12">
    <name type="scientific">Azospirillum oleiclasticum</name>
    <dbReference type="NCBI Taxonomy" id="2735135"/>
    <lineage>
        <taxon>Bacteria</taxon>
        <taxon>Pseudomonadati</taxon>
        <taxon>Pseudomonadota</taxon>
        <taxon>Alphaproteobacteria</taxon>
        <taxon>Rhodospirillales</taxon>
        <taxon>Azospirillaceae</taxon>
        <taxon>Azospirillum</taxon>
    </lineage>
</organism>
<evidence type="ECO:0000256" key="3">
    <source>
        <dbReference type="ARBA" id="ARBA00007970"/>
    </source>
</evidence>
<protein>
    <recommendedName>
        <fullName evidence="9">Histidinol-phosphate aminotransferase</fullName>
        <ecNumber evidence="9">2.6.1.9</ecNumber>
    </recommendedName>
    <alternativeName>
        <fullName evidence="9">Imidazole acetol-phosphate transaminase</fullName>
    </alternativeName>
</protein>
<dbReference type="InterPro" id="IPR015421">
    <property type="entry name" value="PyrdxlP-dep_Trfase_major"/>
</dbReference>
<comment type="subunit">
    <text evidence="4 9">Homodimer.</text>
</comment>
<sequence>MELLNPRPGVGQIKVYRPIRPPEEDRAWIDLSLTVNPLGPSPAALAAYRKVATQIHRYPSADHERLRRAIARRYELDAERVVCAGGSDEMIHLVCQAYAGPGDEVLTHEHGYRGFLKAVRASGATPVVAMERDMVVDVDAMIDRAGERTKLCFLANPNNPTGTYITAEAVQRLRAGLPKHTLLVLDSAYAEYCRRNNYSEGTELVESCDNVMMVRTFSKIHGLAGLRVGWAYGPGSVVGALNHVRGPFNVSLPAQEAAIAALADTGHEEATFAHTAHWLPWLSHELEAIGVRVYPSVCNFILARIPPDPSLGVPQVTEHLARRGILVKSVTDYALTDCLRITIGSEEENRAVVAALREILEE</sequence>
<evidence type="ECO:0000259" key="10">
    <source>
        <dbReference type="Pfam" id="PF00155"/>
    </source>
</evidence>
<evidence type="ECO:0000256" key="1">
    <source>
        <dbReference type="ARBA" id="ARBA00001933"/>
    </source>
</evidence>
<feature type="domain" description="Aminotransferase class I/classII large" evidence="10">
    <location>
        <begin position="28"/>
        <end position="356"/>
    </location>
</feature>